<name>A0ABX9P3N5_9GAMM</name>
<gene>
    <name evidence="1" type="ORF">D5396_12015</name>
</gene>
<accession>A0ABX9P3N5</accession>
<organism evidence="1 2">
    <name type="scientific">Rahnella inusitata</name>
    <dbReference type="NCBI Taxonomy" id="58169"/>
    <lineage>
        <taxon>Bacteria</taxon>
        <taxon>Pseudomonadati</taxon>
        <taxon>Pseudomonadota</taxon>
        <taxon>Gammaproteobacteria</taxon>
        <taxon>Enterobacterales</taxon>
        <taxon>Yersiniaceae</taxon>
        <taxon>Rahnella</taxon>
    </lineage>
</organism>
<dbReference type="EMBL" id="RAHG01000004">
    <property type="protein sequence ID" value="RJT13547.1"/>
    <property type="molecule type" value="Genomic_DNA"/>
</dbReference>
<proteinExistence type="predicted"/>
<keyword evidence="2" id="KW-1185">Reference proteome</keyword>
<comment type="caution">
    <text evidence="1">The sequence shown here is derived from an EMBL/GenBank/DDBJ whole genome shotgun (WGS) entry which is preliminary data.</text>
</comment>
<reference evidence="1 2" key="1">
    <citation type="submission" date="2018-09" db="EMBL/GenBank/DDBJ databases">
        <authorList>
            <person name="Le Fleche-Mateos A."/>
        </authorList>
    </citation>
    <scope>NUCLEOTIDE SEQUENCE [LARGE SCALE GENOMIC DNA]</scope>
    <source>
        <strain evidence="1 2">DSM 30078</strain>
    </source>
</reference>
<protein>
    <submittedName>
        <fullName evidence="1">Uncharacterized protein</fullName>
    </submittedName>
</protein>
<evidence type="ECO:0000313" key="1">
    <source>
        <dbReference type="EMBL" id="RJT13547.1"/>
    </source>
</evidence>
<evidence type="ECO:0000313" key="2">
    <source>
        <dbReference type="Proteomes" id="UP000284119"/>
    </source>
</evidence>
<dbReference type="Proteomes" id="UP000284119">
    <property type="component" value="Unassembled WGS sequence"/>
</dbReference>
<sequence>MSVNFSRSDVDNYALKRCKTGSYPSNNSCTLFSLCITLNSDPSLYCPGSPIIHSIRSFLAY</sequence>